<reference evidence="9" key="2">
    <citation type="submission" date="2025-08" db="UniProtKB">
        <authorList>
            <consortium name="Ensembl"/>
        </authorList>
    </citation>
    <scope>IDENTIFICATION</scope>
</reference>
<dbReference type="InterPro" id="IPR036259">
    <property type="entry name" value="MFS_trans_sf"/>
</dbReference>
<dbReference type="PANTHER" id="PTHR11654">
    <property type="entry name" value="OLIGOPEPTIDE TRANSPORTER-RELATED"/>
    <property type="match status" value="1"/>
</dbReference>
<dbReference type="SUPFAM" id="SSF103473">
    <property type="entry name" value="MFS general substrate transporter"/>
    <property type="match status" value="1"/>
</dbReference>
<dbReference type="AlphaFoldDB" id="A0AAQ6IMI5"/>
<dbReference type="InterPro" id="IPR000109">
    <property type="entry name" value="POT_fam"/>
</dbReference>
<feature type="transmembrane region" description="Helical" evidence="8">
    <location>
        <begin position="150"/>
        <end position="171"/>
    </location>
</feature>
<evidence type="ECO:0000256" key="5">
    <source>
        <dbReference type="ARBA" id="ARBA00022856"/>
    </source>
</evidence>
<dbReference type="GO" id="GO:0015833">
    <property type="term" value="P:peptide transport"/>
    <property type="evidence" value="ECO:0007669"/>
    <property type="project" value="UniProtKB-KW"/>
</dbReference>
<feature type="transmembrane region" description="Helical" evidence="8">
    <location>
        <begin position="107"/>
        <end position="130"/>
    </location>
</feature>
<comment type="similarity">
    <text evidence="2">Belongs to the major facilitator superfamily. Proton-dependent oligopeptide transporter (POT/PTR) (TC 2.A.17) family.</text>
</comment>
<keyword evidence="4" id="KW-0813">Transport</keyword>
<dbReference type="Pfam" id="PF00854">
    <property type="entry name" value="PTR2"/>
    <property type="match status" value="1"/>
</dbReference>
<keyword evidence="5" id="KW-0571">Peptide transport</keyword>
<evidence type="ECO:0008006" key="11">
    <source>
        <dbReference type="Google" id="ProtNLM"/>
    </source>
</evidence>
<name>A0AAQ6IMI5_ANATE</name>
<protein>
    <recommendedName>
        <fullName evidence="11">Solute carrier family 15 member 5</fullName>
    </recommendedName>
</protein>
<evidence type="ECO:0000256" key="6">
    <source>
        <dbReference type="ARBA" id="ARBA00022989"/>
    </source>
</evidence>
<reference evidence="9 10" key="1">
    <citation type="submission" date="2021-04" db="EMBL/GenBank/DDBJ databases">
        <authorList>
            <consortium name="Wellcome Sanger Institute Data Sharing"/>
        </authorList>
    </citation>
    <scope>NUCLEOTIDE SEQUENCE [LARGE SCALE GENOMIC DNA]</scope>
</reference>
<keyword evidence="3 8" id="KW-0812">Transmembrane</keyword>
<evidence type="ECO:0000256" key="4">
    <source>
        <dbReference type="ARBA" id="ARBA00022847"/>
    </source>
</evidence>
<comment type="subcellular location">
    <subcellularLocation>
        <location evidence="1">Membrane</location>
        <topology evidence="1">Multi-pass membrane protein</topology>
    </subcellularLocation>
</comment>
<keyword evidence="4" id="KW-0769">Symport</keyword>
<sequence>MVAIDLQRLPEGRSQLRRLTKTLCAGQGPPRKYHKKLQVIICVLLVELCERFTFFGIVCNMILFCTVKLGYDNYLAATVNLCFVGASTLTPVLVGWFADTCLGRTKVLYLCAFLHFFGTVMLPVVAFPFKDFYIDSHHITHQLEPQEQQILFYTGLLAAALGIGGIRAILCPMGAYSLQGYNQHQLLSFFNWFYWLVNLNSTVVFLGIAYIQQSVAENLGFVIPFTSVLLALIAIHMMRSKLTYKPKKGGSLLTTLGVFLNSFKMCCLHYRHLSGDVTSWLDRAKENNGGRYSETHVENVKVLAKLFPLYGLQLLYRACITQIPSGYYIQTMNSNLHLNNLLLPIGAMNVISILPLLLLAPLIECVTCLAFSSTTPLSSSFFSPATTTLILQTPLSSSHPRKAYPLVEQTLSGKVLQVSSMPCFQLAPQYILLGLAEALVTPACSLISFQLTPNHISGISLHFLTLSYGGGCFLGALIIQLAYFLSGGDFYPNTLHDGNLERFFFLLATLMAINTLVFWSVSYRYTDLSVQGKAQPISPLTEKLLQYKACLRFYDTMDRSYTITSTESVL</sequence>
<keyword evidence="5" id="KW-0653">Protein transport</keyword>
<evidence type="ECO:0000256" key="2">
    <source>
        <dbReference type="ARBA" id="ARBA00005982"/>
    </source>
</evidence>
<dbReference type="Ensembl" id="ENSATET00000079207.1">
    <property type="protein sequence ID" value="ENSATEP00000076489.1"/>
    <property type="gene ID" value="ENSATEG00000018891.3"/>
</dbReference>
<feature type="transmembrane region" description="Helical" evidence="8">
    <location>
        <begin position="192"/>
        <end position="212"/>
    </location>
</feature>
<feature type="transmembrane region" description="Helical" evidence="8">
    <location>
        <begin position="341"/>
        <end position="363"/>
    </location>
</feature>
<evidence type="ECO:0000313" key="10">
    <source>
        <dbReference type="Proteomes" id="UP000265040"/>
    </source>
</evidence>
<feature type="transmembrane region" description="Helical" evidence="8">
    <location>
        <begin position="503"/>
        <end position="523"/>
    </location>
</feature>
<dbReference type="GO" id="GO:0016020">
    <property type="term" value="C:membrane"/>
    <property type="evidence" value="ECO:0007669"/>
    <property type="project" value="UniProtKB-SubCell"/>
</dbReference>
<organism evidence="9 10">
    <name type="scientific">Anabas testudineus</name>
    <name type="common">Climbing perch</name>
    <name type="synonym">Anthias testudineus</name>
    <dbReference type="NCBI Taxonomy" id="64144"/>
    <lineage>
        <taxon>Eukaryota</taxon>
        <taxon>Metazoa</taxon>
        <taxon>Chordata</taxon>
        <taxon>Craniata</taxon>
        <taxon>Vertebrata</taxon>
        <taxon>Euteleostomi</taxon>
        <taxon>Actinopterygii</taxon>
        <taxon>Neopterygii</taxon>
        <taxon>Teleostei</taxon>
        <taxon>Neoteleostei</taxon>
        <taxon>Acanthomorphata</taxon>
        <taxon>Anabantaria</taxon>
        <taxon>Anabantiformes</taxon>
        <taxon>Anabantoidei</taxon>
        <taxon>Anabantidae</taxon>
        <taxon>Anabas</taxon>
    </lineage>
</organism>
<keyword evidence="10" id="KW-1185">Reference proteome</keyword>
<feature type="transmembrane region" description="Helical" evidence="8">
    <location>
        <begin position="461"/>
        <end position="483"/>
    </location>
</feature>
<dbReference type="Gene3D" id="1.20.1250.20">
    <property type="entry name" value="MFS general substrate transporter like domains"/>
    <property type="match status" value="1"/>
</dbReference>
<feature type="transmembrane region" description="Helical" evidence="8">
    <location>
        <begin position="75"/>
        <end position="98"/>
    </location>
</feature>
<dbReference type="GeneTree" id="ENSGT00940000158916"/>
<evidence type="ECO:0000256" key="3">
    <source>
        <dbReference type="ARBA" id="ARBA00022692"/>
    </source>
</evidence>
<gene>
    <name evidence="9" type="primary">SLC15A5</name>
</gene>
<evidence type="ECO:0000256" key="8">
    <source>
        <dbReference type="SAM" id="Phobius"/>
    </source>
</evidence>
<evidence type="ECO:0000256" key="1">
    <source>
        <dbReference type="ARBA" id="ARBA00004141"/>
    </source>
</evidence>
<feature type="transmembrane region" description="Helical" evidence="8">
    <location>
        <begin position="430"/>
        <end position="449"/>
    </location>
</feature>
<feature type="transmembrane region" description="Helical" evidence="8">
    <location>
        <begin position="218"/>
        <end position="238"/>
    </location>
</feature>
<evidence type="ECO:0000313" key="9">
    <source>
        <dbReference type="Ensembl" id="ENSATEP00000076489.1"/>
    </source>
</evidence>
<reference evidence="9" key="3">
    <citation type="submission" date="2025-09" db="UniProtKB">
        <authorList>
            <consortium name="Ensembl"/>
        </authorList>
    </citation>
    <scope>IDENTIFICATION</scope>
</reference>
<keyword evidence="7 8" id="KW-0472">Membrane</keyword>
<keyword evidence="6 8" id="KW-1133">Transmembrane helix</keyword>
<evidence type="ECO:0000256" key="7">
    <source>
        <dbReference type="ARBA" id="ARBA00023136"/>
    </source>
</evidence>
<dbReference type="Proteomes" id="UP000265040">
    <property type="component" value="Chromosome 6"/>
</dbReference>
<proteinExistence type="inferred from homology"/>
<dbReference type="GO" id="GO:0015293">
    <property type="term" value="F:symporter activity"/>
    <property type="evidence" value="ECO:0007669"/>
    <property type="project" value="UniProtKB-KW"/>
</dbReference>
<accession>A0AAQ6IMI5</accession>
<feature type="transmembrane region" description="Helical" evidence="8">
    <location>
        <begin position="39"/>
        <end position="63"/>
    </location>
</feature>